<dbReference type="PANTHER" id="PTHR45080:SF8">
    <property type="entry name" value="IG-LIKE DOMAIN-CONTAINING PROTEIN"/>
    <property type="match status" value="1"/>
</dbReference>
<dbReference type="EMBL" id="CAJOAZ010007693">
    <property type="protein sequence ID" value="CAF4168455.1"/>
    <property type="molecule type" value="Genomic_DNA"/>
</dbReference>
<dbReference type="SMART" id="SM00409">
    <property type="entry name" value="IG"/>
    <property type="match status" value="1"/>
</dbReference>
<accession>A0A819Z4H9</accession>
<dbReference type="GO" id="GO:0005886">
    <property type="term" value="C:plasma membrane"/>
    <property type="evidence" value="ECO:0007669"/>
    <property type="project" value="TreeGrafter"/>
</dbReference>
<feature type="domain" description="Ig-like" evidence="4">
    <location>
        <begin position="94"/>
        <end position="173"/>
    </location>
</feature>
<dbReference type="Gene3D" id="2.60.40.10">
    <property type="entry name" value="Immunoglobulins"/>
    <property type="match status" value="1"/>
</dbReference>
<dbReference type="FunFam" id="2.60.40.10:FF:000032">
    <property type="entry name" value="palladin isoform X1"/>
    <property type="match status" value="1"/>
</dbReference>
<evidence type="ECO:0000256" key="2">
    <source>
        <dbReference type="ARBA" id="ARBA00023157"/>
    </source>
</evidence>
<sequence length="198" mass="21887">MFIKNVLQDESANAAPPATSSIESTAPPFIQKPIIKQENDSKRLIFECKIAADPKPDLFWSRESNAHIPLNLDKQSSSGRRTFTQAPQVRMFEESVLLECRCTAEPVPSFTWTLDGKPITMAARYKQRILSEGNTHIIFLEIAQLTAKDSGAYKVTAKNVKGDGVANIQLNIEGIDFKLPEDAKTATVQIDIIADPSL</sequence>
<keyword evidence="3" id="KW-0393">Immunoglobulin domain</keyword>
<name>A0A819Z4H9_9BILA</name>
<dbReference type="InterPro" id="IPR013098">
    <property type="entry name" value="Ig_I-set"/>
</dbReference>
<dbReference type="InterPro" id="IPR036179">
    <property type="entry name" value="Ig-like_dom_sf"/>
</dbReference>
<dbReference type="InterPro" id="IPR007110">
    <property type="entry name" value="Ig-like_dom"/>
</dbReference>
<evidence type="ECO:0000313" key="6">
    <source>
        <dbReference type="Proteomes" id="UP000663844"/>
    </source>
</evidence>
<keyword evidence="2" id="KW-1015">Disulfide bond</keyword>
<feature type="non-terminal residue" evidence="5">
    <location>
        <position position="1"/>
    </location>
</feature>
<protein>
    <recommendedName>
        <fullName evidence="4">Ig-like domain-containing protein</fullName>
    </recommendedName>
</protein>
<proteinExistence type="predicted"/>
<evidence type="ECO:0000256" key="1">
    <source>
        <dbReference type="ARBA" id="ARBA00022729"/>
    </source>
</evidence>
<organism evidence="5 6">
    <name type="scientific">Adineta steineri</name>
    <dbReference type="NCBI Taxonomy" id="433720"/>
    <lineage>
        <taxon>Eukaryota</taxon>
        <taxon>Metazoa</taxon>
        <taxon>Spiralia</taxon>
        <taxon>Gnathifera</taxon>
        <taxon>Rotifera</taxon>
        <taxon>Eurotatoria</taxon>
        <taxon>Bdelloidea</taxon>
        <taxon>Adinetida</taxon>
        <taxon>Adinetidae</taxon>
        <taxon>Adineta</taxon>
    </lineage>
</organism>
<dbReference type="InterPro" id="IPR050958">
    <property type="entry name" value="Cell_Adh-Cytoskel_Orgn"/>
</dbReference>
<comment type="caution">
    <text evidence="5">The sequence shown here is derived from an EMBL/GenBank/DDBJ whole genome shotgun (WGS) entry which is preliminary data.</text>
</comment>
<keyword evidence="1" id="KW-0732">Signal</keyword>
<reference evidence="5" key="1">
    <citation type="submission" date="2021-02" db="EMBL/GenBank/DDBJ databases">
        <authorList>
            <person name="Nowell W R."/>
        </authorList>
    </citation>
    <scope>NUCLEOTIDE SEQUENCE</scope>
</reference>
<evidence type="ECO:0000313" key="5">
    <source>
        <dbReference type="EMBL" id="CAF4168455.1"/>
    </source>
</evidence>
<evidence type="ECO:0000259" key="4">
    <source>
        <dbReference type="PROSITE" id="PS50835"/>
    </source>
</evidence>
<gene>
    <name evidence="5" type="ORF">OXD698_LOCUS39024</name>
</gene>
<evidence type="ECO:0000256" key="3">
    <source>
        <dbReference type="ARBA" id="ARBA00023319"/>
    </source>
</evidence>
<dbReference type="Proteomes" id="UP000663844">
    <property type="component" value="Unassembled WGS sequence"/>
</dbReference>
<dbReference type="SUPFAM" id="SSF48726">
    <property type="entry name" value="Immunoglobulin"/>
    <property type="match status" value="1"/>
</dbReference>
<dbReference type="PANTHER" id="PTHR45080">
    <property type="entry name" value="CONTACTIN 5"/>
    <property type="match status" value="1"/>
</dbReference>
<dbReference type="InterPro" id="IPR003599">
    <property type="entry name" value="Ig_sub"/>
</dbReference>
<dbReference type="PROSITE" id="PS50835">
    <property type="entry name" value="IG_LIKE"/>
    <property type="match status" value="1"/>
</dbReference>
<dbReference type="Pfam" id="PF07679">
    <property type="entry name" value="I-set"/>
    <property type="match status" value="1"/>
</dbReference>
<dbReference type="AlphaFoldDB" id="A0A819Z4H9"/>
<dbReference type="GO" id="GO:0007156">
    <property type="term" value="P:homophilic cell adhesion via plasma membrane adhesion molecules"/>
    <property type="evidence" value="ECO:0007669"/>
    <property type="project" value="TreeGrafter"/>
</dbReference>
<dbReference type="InterPro" id="IPR013783">
    <property type="entry name" value="Ig-like_fold"/>
</dbReference>